<dbReference type="Gene3D" id="1.10.150.320">
    <property type="entry name" value="Photosystem II 12 kDa extrinsic protein"/>
    <property type="match status" value="1"/>
</dbReference>
<dbReference type="SUPFAM" id="SSF47781">
    <property type="entry name" value="RuvA domain 2-like"/>
    <property type="match status" value="1"/>
</dbReference>
<protein>
    <submittedName>
        <fullName evidence="1">Helix-hairpin-helix protein</fullName>
    </submittedName>
</protein>
<gene>
    <name evidence="1" type="ORF">DFP94_103493</name>
</gene>
<name>A0A369BGT3_9BACL</name>
<keyword evidence="2" id="KW-1185">Reference proteome</keyword>
<dbReference type="Pfam" id="PF12836">
    <property type="entry name" value="HHH_3"/>
    <property type="match status" value="1"/>
</dbReference>
<evidence type="ECO:0000313" key="1">
    <source>
        <dbReference type="EMBL" id="RCX20760.1"/>
    </source>
</evidence>
<comment type="caution">
    <text evidence="1">The sequence shown here is derived from an EMBL/GenBank/DDBJ whole genome shotgun (WGS) entry which is preliminary data.</text>
</comment>
<dbReference type="RefSeq" id="WP_114496799.1">
    <property type="nucleotide sequence ID" value="NZ_QPJW01000003.1"/>
</dbReference>
<sequence>MHSKTTQEAIIVLKESIKELESSKGSVLVGIQKLLRVSKMISDESCTTWCEIQLGNTKYIQPLENYIDMLVATNKSSTKTNLKKLEEVTEELKKSGVDLDEHCSLEELNVKANKSGGGYKNIGFIEERYNDLVRTKKGNDGTYYKNNLNNHLNYVRKTAHEKASLLYNTLAFSDAPQSAFDILKTAIDDKLLDINPELAEKLMQAFKSVSTGNSEEWSHALTSCRRLIEGLADELYPATDELYNGRSLGKNQYINRIWAFMDKSILSESNRDLAKTHVDFVGSYLQRLHKLTNKGVHAELTRVEATKAVFHIYLICASILEYHDEPQKGISEKMNIHTASLDELEAVLDINRSMAKEIVKMRVAKGRLSLDDISTIKGVGAKTISKFQDAVSFD</sequence>
<dbReference type="EMBL" id="QPJW01000003">
    <property type="protein sequence ID" value="RCX20760.1"/>
    <property type="molecule type" value="Genomic_DNA"/>
</dbReference>
<accession>A0A369BGT3</accession>
<dbReference type="InterPro" id="IPR010994">
    <property type="entry name" value="RuvA_2-like"/>
</dbReference>
<reference evidence="1 2" key="1">
    <citation type="submission" date="2018-07" db="EMBL/GenBank/DDBJ databases">
        <title>Genomic Encyclopedia of Type Strains, Phase III (KMG-III): the genomes of soil and plant-associated and newly described type strains.</title>
        <authorList>
            <person name="Whitman W."/>
        </authorList>
    </citation>
    <scope>NUCLEOTIDE SEQUENCE [LARGE SCALE GENOMIC DNA]</scope>
    <source>
        <strain evidence="1 2">CECT 8333</strain>
    </source>
</reference>
<dbReference type="AlphaFoldDB" id="A0A369BGT3"/>
<dbReference type="OrthoDB" id="3078494at2"/>
<dbReference type="Proteomes" id="UP000253090">
    <property type="component" value="Unassembled WGS sequence"/>
</dbReference>
<proteinExistence type="predicted"/>
<evidence type="ECO:0000313" key="2">
    <source>
        <dbReference type="Proteomes" id="UP000253090"/>
    </source>
</evidence>
<organism evidence="1 2">
    <name type="scientific">Fontibacillus phaseoli</name>
    <dbReference type="NCBI Taxonomy" id="1416533"/>
    <lineage>
        <taxon>Bacteria</taxon>
        <taxon>Bacillati</taxon>
        <taxon>Bacillota</taxon>
        <taxon>Bacilli</taxon>
        <taxon>Bacillales</taxon>
        <taxon>Paenibacillaceae</taxon>
        <taxon>Fontibacillus</taxon>
    </lineage>
</organism>